<gene>
    <name evidence="2 5" type="primary">thiL</name>
    <name evidence="5" type="ORF">IPJ38_06425</name>
</gene>
<keyword evidence="2" id="KW-0460">Magnesium</keyword>
<dbReference type="GO" id="GO:0009229">
    <property type="term" value="P:thiamine diphosphate biosynthetic process"/>
    <property type="evidence" value="ECO:0007669"/>
    <property type="project" value="UniProtKB-UniRule"/>
</dbReference>
<dbReference type="Proteomes" id="UP000739411">
    <property type="component" value="Unassembled WGS sequence"/>
</dbReference>
<keyword evidence="1 2" id="KW-0784">Thiamine biosynthesis</keyword>
<feature type="binding site" evidence="2">
    <location>
        <position position="145"/>
    </location>
    <ligand>
        <name>Mg(2+)</name>
        <dbReference type="ChEBI" id="CHEBI:18420"/>
        <label>1</label>
    </ligand>
</feature>
<feature type="binding site" evidence="2">
    <location>
        <position position="345"/>
    </location>
    <ligand>
        <name>substrate</name>
    </ligand>
</feature>
<dbReference type="NCBIfam" id="TIGR01379">
    <property type="entry name" value="thiL"/>
    <property type="match status" value="1"/>
</dbReference>
<dbReference type="CDD" id="cd02194">
    <property type="entry name" value="ThiL"/>
    <property type="match status" value="1"/>
</dbReference>
<keyword evidence="2" id="KW-0547">Nucleotide-binding</keyword>
<dbReference type="GO" id="GO:0009030">
    <property type="term" value="F:thiamine-phosphate kinase activity"/>
    <property type="evidence" value="ECO:0007669"/>
    <property type="project" value="UniProtKB-UniRule"/>
</dbReference>
<protein>
    <recommendedName>
        <fullName evidence="2">Thiamine-monophosphate kinase</fullName>
        <shortName evidence="2">TMP kinase</shortName>
        <shortName evidence="2">Thiamine-phosphate kinase</shortName>
        <ecNumber evidence="2">2.7.4.16</ecNumber>
    </recommendedName>
</protein>
<evidence type="ECO:0000313" key="6">
    <source>
        <dbReference type="Proteomes" id="UP000739411"/>
    </source>
</evidence>
<feature type="binding site" evidence="2">
    <location>
        <position position="53"/>
    </location>
    <ligand>
        <name>Mg(2+)</name>
        <dbReference type="ChEBI" id="CHEBI:18420"/>
        <label>4</label>
    </ligand>
</feature>
<dbReference type="InterPro" id="IPR036676">
    <property type="entry name" value="PurM-like_C_sf"/>
</dbReference>
<evidence type="ECO:0000259" key="3">
    <source>
        <dbReference type="Pfam" id="PF00586"/>
    </source>
</evidence>
<dbReference type="InterPro" id="IPR016188">
    <property type="entry name" value="PurM-like_N"/>
</dbReference>
<feature type="binding site" evidence="2">
    <location>
        <position position="234"/>
    </location>
    <ligand>
        <name>Mg(2+)</name>
        <dbReference type="ChEBI" id="CHEBI:18420"/>
        <label>3</label>
    </ligand>
</feature>
<dbReference type="EMBL" id="JADJMS010000013">
    <property type="protein sequence ID" value="MBK7414792.1"/>
    <property type="molecule type" value="Genomic_DNA"/>
</dbReference>
<feature type="binding site" evidence="2">
    <location>
        <position position="77"/>
    </location>
    <ligand>
        <name>substrate</name>
    </ligand>
</feature>
<proteinExistence type="inferred from homology"/>
<dbReference type="GO" id="GO:0005524">
    <property type="term" value="F:ATP binding"/>
    <property type="evidence" value="ECO:0007669"/>
    <property type="project" value="UniProtKB-UniRule"/>
</dbReference>
<dbReference type="Gene3D" id="3.90.650.10">
    <property type="entry name" value="PurM-like C-terminal domain"/>
    <property type="match status" value="1"/>
</dbReference>
<organism evidence="5 6">
    <name type="scientific">Candidatus Dechloromonas phosphorivorans</name>
    <dbReference type="NCBI Taxonomy" id="2899244"/>
    <lineage>
        <taxon>Bacteria</taxon>
        <taxon>Pseudomonadati</taxon>
        <taxon>Pseudomonadota</taxon>
        <taxon>Betaproteobacteria</taxon>
        <taxon>Rhodocyclales</taxon>
        <taxon>Azonexaceae</taxon>
        <taxon>Dechloromonas</taxon>
    </lineage>
</organism>
<feature type="binding site" evidence="2">
    <location>
        <position position="68"/>
    </location>
    <ligand>
        <name>Mg(2+)</name>
        <dbReference type="ChEBI" id="CHEBI:18420"/>
        <label>4</label>
    </ligand>
</feature>
<feature type="binding site" evidence="2">
    <location>
        <position position="98"/>
    </location>
    <ligand>
        <name>Mg(2+)</name>
        <dbReference type="ChEBI" id="CHEBI:18420"/>
        <label>4</label>
    </ligand>
</feature>
<feature type="binding site" evidence="2">
    <location>
        <position position="98"/>
    </location>
    <ligand>
        <name>Mg(2+)</name>
        <dbReference type="ChEBI" id="CHEBI:18420"/>
        <label>3</label>
    </ligand>
</feature>
<keyword evidence="2" id="KW-0479">Metal-binding</keyword>
<evidence type="ECO:0000313" key="5">
    <source>
        <dbReference type="EMBL" id="MBK7414792.1"/>
    </source>
</evidence>
<feature type="binding site" evidence="2">
    <location>
        <position position="53"/>
    </location>
    <ligand>
        <name>Mg(2+)</name>
        <dbReference type="ChEBI" id="CHEBI:18420"/>
        <label>3</label>
    </ligand>
</feature>
<dbReference type="PANTHER" id="PTHR30270:SF0">
    <property type="entry name" value="THIAMINE-MONOPHOSPHATE KINASE"/>
    <property type="match status" value="1"/>
</dbReference>
<feature type="binding site" evidence="2">
    <location>
        <position position="236"/>
    </location>
    <ligand>
        <name>ATP</name>
        <dbReference type="ChEBI" id="CHEBI:30616"/>
    </ligand>
</feature>
<dbReference type="InterPro" id="IPR010918">
    <property type="entry name" value="PurM-like_C_dom"/>
</dbReference>
<dbReference type="PANTHER" id="PTHR30270">
    <property type="entry name" value="THIAMINE-MONOPHOSPHATE KINASE"/>
    <property type="match status" value="1"/>
</dbReference>
<feature type="binding site" evidence="2">
    <location>
        <position position="70"/>
    </location>
    <ligand>
        <name>Mg(2+)</name>
        <dbReference type="ChEBI" id="CHEBI:18420"/>
        <label>2</label>
    </ligand>
</feature>
<comment type="similarity">
    <text evidence="2">Belongs to the thiamine-monophosphate kinase family.</text>
</comment>
<feature type="binding site" evidence="2">
    <location>
        <position position="287"/>
    </location>
    <ligand>
        <name>substrate</name>
    </ligand>
</feature>
<dbReference type="GO" id="GO:0000287">
    <property type="term" value="F:magnesium ion binding"/>
    <property type="evidence" value="ECO:0007669"/>
    <property type="project" value="UniProtKB-UniRule"/>
</dbReference>
<dbReference type="HAMAP" id="MF_02128">
    <property type="entry name" value="TMP_kinase"/>
    <property type="match status" value="1"/>
</dbReference>
<dbReference type="EC" id="2.7.4.16" evidence="2"/>
<dbReference type="SUPFAM" id="SSF55326">
    <property type="entry name" value="PurM N-terminal domain-like"/>
    <property type="match status" value="1"/>
</dbReference>
<comment type="miscellaneous">
    <text evidence="2">Reaction mechanism of ThiL seems to utilize a direct, inline transfer of the gamma-phosphate of ATP to TMP rather than a phosphorylated enzyme intermediate.</text>
</comment>
<dbReference type="Pfam" id="PF00586">
    <property type="entry name" value="AIRS"/>
    <property type="match status" value="1"/>
</dbReference>
<feature type="binding site" evidence="2">
    <location>
        <position position="69"/>
    </location>
    <ligand>
        <name>Mg(2+)</name>
        <dbReference type="ChEBI" id="CHEBI:18420"/>
        <label>1</label>
    </ligand>
</feature>
<feature type="binding site" evidence="2">
    <location>
        <position position="237"/>
    </location>
    <ligand>
        <name>Mg(2+)</name>
        <dbReference type="ChEBI" id="CHEBI:18420"/>
        <label>5</label>
    </ligand>
</feature>
<keyword evidence="2 5" id="KW-0418">Kinase</keyword>
<comment type="caution">
    <text evidence="5">The sequence shown here is derived from an EMBL/GenBank/DDBJ whole genome shotgun (WGS) entry which is preliminary data.</text>
</comment>
<feature type="binding site" evidence="2">
    <location>
        <begin position="144"/>
        <end position="145"/>
    </location>
    <ligand>
        <name>ATP</name>
        <dbReference type="ChEBI" id="CHEBI:30616"/>
    </ligand>
</feature>
<feature type="domain" description="PurM-like N-terminal" evidence="3">
    <location>
        <begin position="51"/>
        <end position="157"/>
    </location>
</feature>
<feature type="binding site" evidence="2">
    <location>
        <position position="169"/>
    </location>
    <ligand>
        <name>ATP</name>
        <dbReference type="ChEBI" id="CHEBI:30616"/>
    </ligand>
</feature>
<evidence type="ECO:0000259" key="4">
    <source>
        <dbReference type="Pfam" id="PF02769"/>
    </source>
</evidence>
<feature type="domain" description="PurM-like C-terminal" evidence="4">
    <location>
        <begin position="173"/>
        <end position="324"/>
    </location>
</feature>
<comment type="function">
    <text evidence="2">Catalyzes the ATP-dependent phosphorylation of thiamine-monophosphate (TMP) to form thiamine-pyrophosphate (TPP), the active form of vitamin B1.</text>
</comment>
<evidence type="ECO:0000256" key="2">
    <source>
        <dbReference type="HAMAP-Rule" id="MF_02128"/>
    </source>
</evidence>
<comment type="pathway">
    <text evidence="2">Cofactor biosynthesis; thiamine diphosphate biosynthesis; thiamine diphosphate from thiamine phosphate: step 1/1.</text>
</comment>
<feature type="binding site" evidence="2">
    <location>
        <position position="98"/>
    </location>
    <ligand>
        <name>Mg(2+)</name>
        <dbReference type="ChEBI" id="CHEBI:18420"/>
        <label>2</label>
    </ligand>
</feature>
<dbReference type="GO" id="GO:0009228">
    <property type="term" value="P:thiamine biosynthetic process"/>
    <property type="evidence" value="ECO:0007669"/>
    <property type="project" value="UniProtKB-KW"/>
</dbReference>
<comment type="caution">
    <text evidence="2">Lacks conserved residue(s) required for the propagation of feature annotation.</text>
</comment>
<dbReference type="Pfam" id="PF02769">
    <property type="entry name" value="AIRS_C"/>
    <property type="match status" value="1"/>
</dbReference>
<reference evidence="5 6" key="1">
    <citation type="submission" date="2020-10" db="EMBL/GenBank/DDBJ databases">
        <title>Connecting structure to function with the recovery of over 1000 high-quality activated sludge metagenome-assembled genomes encoding full-length rRNA genes using long-read sequencing.</title>
        <authorList>
            <person name="Singleton C.M."/>
            <person name="Petriglieri F."/>
            <person name="Kristensen J.M."/>
            <person name="Kirkegaard R.H."/>
            <person name="Michaelsen T.Y."/>
            <person name="Andersen M.H."/>
            <person name="Karst S.M."/>
            <person name="Dueholm M.S."/>
            <person name="Nielsen P.H."/>
            <person name="Albertsen M."/>
        </authorList>
    </citation>
    <scope>NUCLEOTIDE SEQUENCE [LARGE SCALE GENOMIC DNA]</scope>
    <source>
        <strain evidence="5">EsbW_18-Q3-R4-48_BATAC.463</strain>
    </source>
</reference>
<dbReference type="PIRSF" id="PIRSF005303">
    <property type="entry name" value="Thiam_monoph_kin"/>
    <property type="match status" value="1"/>
</dbReference>
<name>A0A935K325_9RHOO</name>
<evidence type="ECO:0000256" key="1">
    <source>
        <dbReference type="ARBA" id="ARBA00022977"/>
    </source>
</evidence>
<keyword evidence="2 5" id="KW-0808">Transferase</keyword>
<dbReference type="AlphaFoldDB" id="A0A935K325"/>
<keyword evidence="2" id="KW-0067">ATP-binding</keyword>
<dbReference type="InterPro" id="IPR036921">
    <property type="entry name" value="PurM-like_N_sf"/>
</dbReference>
<sequence>MACSTRWRQRFARNSSPVTNAETCVVSHAGEFALIERYFARPTPSAVLGPGDDCALLQPSPGMQLAVTTDMLVAGTHFFPDTDPFNLGWKALAVNVSDLAAMGAKPRWATLAGALPTVDEEWVAKFAEGFFACAAAYGVDIVGGDTTRGPLNLCITAFSEVAPGQALRRDGAKVGDLIYVSGRPGLASLGLAHLQGKVELPEPWRRLCQIALEKPRPRVALGLRLIGIASAAIDVSDGLLADLGHIAKRSALSAAVQLVQLPHLPKGQQHNDIPRALALDCQLAGGDDYELCFTVPPAHNQQIAAIATELELPLWCIGQMTAGIAGEVAVFDPDGQPIVFDHHGYDHFA</sequence>
<accession>A0A935K325</accession>
<comment type="catalytic activity">
    <reaction evidence="2">
        <text>thiamine phosphate + ATP = thiamine diphosphate + ADP</text>
        <dbReference type="Rhea" id="RHEA:15913"/>
        <dbReference type="ChEBI" id="CHEBI:30616"/>
        <dbReference type="ChEBI" id="CHEBI:37575"/>
        <dbReference type="ChEBI" id="CHEBI:58937"/>
        <dbReference type="ChEBI" id="CHEBI:456216"/>
        <dbReference type="EC" id="2.7.4.16"/>
    </reaction>
</comment>
<dbReference type="Gene3D" id="3.30.1330.10">
    <property type="entry name" value="PurM-like, N-terminal domain"/>
    <property type="match status" value="1"/>
</dbReference>
<dbReference type="InterPro" id="IPR006283">
    <property type="entry name" value="ThiL-like"/>
</dbReference>
<dbReference type="SUPFAM" id="SSF56042">
    <property type="entry name" value="PurM C-terminal domain-like"/>
    <property type="match status" value="1"/>
</dbReference>
<feature type="binding site" evidence="2">
    <location>
        <position position="70"/>
    </location>
    <ligand>
        <name>Mg(2+)</name>
        <dbReference type="ChEBI" id="CHEBI:18420"/>
        <label>1</label>
    </ligand>
</feature>